<evidence type="ECO:0000313" key="2">
    <source>
        <dbReference type="EMBL" id="KAH8381304.1"/>
    </source>
</evidence>
<name>A0AAD4K7X4_9MUSC</name>
<feature type="coiled-coil region" evidence="1">
    <location>
        <begin position="186"/>
        <end position="262"/>
    </location>
</feature>
<keyword evidence="1" id="KW-0175">Coiled coil</keyword>
<comment type="caution">
    <text evidence="2">The sequence shown here is derived from an EMBL/GenBank/DDBJ whole genome shotgun (WGS) entry which is preliminary data.</text>
</comment>
<dbReference type="EMBL" id="JAJJHW010000824">
    <property type="protein sequence ID" value="KAH8381304.1"/>
    <property type="molecule type" value="Genomic_DNA"/>
</dbReference>
<protein>
    <submittedName>
        <fullName evidence="2">Uncharacterized protein</fullName>
    </submittedName>
</protein>
<dbReference type="Proteomes" id="UP001200034">
    <property type="component" value="Unassembled WGS sequence"/>
</dbReference>
<reference evidence="2" key="1">
    <citation type="journal article" date="2021" name="Mol. Ecol. Resour.">
        <title>Phylogenomic analyses of the genus Drosophila reveals genomic signals of climate adaptation.</title>
        <authorList>
            <person name="Li F."/>
            <person name="Rane R.V."/>
            <person name="Luria V."/>
            <person name="Xiong Z."/>
            <person name="Chen J."/>
            <person name="Li Z."/>
            <person name="Catullo R.A."/>
            <person name="Griffin P.C."/>
            <person name="Schiffer M."/>
            <person name="Pearce S."/>
            <person name="Lee S.F."/>
            <person name="McElroy K."/>
            <person name="Stocker A."/>
            <person name="Shirriffs J."/>
            <person name="Cockerell F."/>
            <person name="Coppin C."/>
            <person name="Sgro C.M."/>
            <person name="Karger A."/>
            <person name="Cain J.W."/>
            <person name="Weber J.A."/>
            <person name="Santpere G."/>
            <person name="Kirschner M.W."/>
            <person name="Hoffmann A.A."/>
            <person name="Oakeshott J.G."/>
            <person name="Zhang G."/>
        </authorList>
    </citation>
    <scope>NUCLEOTIDE SEQUENCE</scope>
    <source>
        <strain evidence="2">BGI-SZ-2011g</strain>
    </source>
</reference>
<dbReference type="AlphaFoldDB" id="A0AAD4K7X4"/>
<sequence>CSCAEQVAVCVEALVRQTNKDLKSFREEQTGLRSHICSVVDENRKLSTQLDKYLRMPQSSDMEELRQQLRLSNDALINAKSQIDALKKERHCLNQINDCSQRTIKNLETELQSYREQLSKNNSQQVSRMYEKSVKLLEHKLNLQHEEIQTQASVIKALHQHKVRDGDKIETLQTELTKRRHDVDNREDHHAKYTTLQKQIKELDKALKYTQALLEKSTKREELAMRKVQEAISVSEAAEREKNEAEKRAETYKEEAAQLATNIGSVMDEAAKRVDNEVDQLRTKLSKKDKMILSLREKLSHQMAENKSMVDTVEARYNRISLKYEETLKQNEKLAAHVESCNKRVTEMEQYTYKEEHHLKSKKNFDPQLEDYMQANKKLKSHYRYLLHDLTNRFEAEFENVRKENCNLKAENELLKSGAAGDGVGVLKK</sequence>
<evidence type="ECO:0000256" key="1">
    <source>
        <dbReference type="SAM" id="Coils"/>
    </source>
</evidence>
<feature type="non-terminal residue" evidence="2">
    <location>
        <position position="1"/>
    </location>
</feature>
<feature type="coiled-coil region" evidence="1">
    <location>
        <begin position="62"/>
        <end position="124"/>
    </location>
</feature>
<keyword evidence="3" id="KW-1185">Reference proteome</keyword>
<organism evidence="2 3">
    <name type="scientific">Drosophila rubida</name>
    <dbReference type="NCBI Taxonomy" id="30044"/>
    <lineage>
        <taxon>Eukaryota</taxon>
        <taxon>Metazoa</taxon>
        <taxon>Ecdysozoa</taxon>
        <taxon>Arthropoda</taxon>
        <taxon>Hexapoda</taxon>
        <taxon>Insecta</taxon>
        <taxon>Pterygota</taxon>
        <taxon>Neoptera</taxon>
        <taxon>Endopterygota</taxon>
        <taxon>Diptera</taxon>
        <taxon>Brachycera</taxon>
        <taxon>Muscomorpha</taxon>
        <taxon>Ephydroidea</taxon>
        <taxon>Drosophilidae</taxon>
        <taxon>Drosophila</taxon>
    </lineage>
</organism>
<accession>A0AAD4K7X4</accession>
<evidence type="ECO:0000313" key="3">
    <source>
        <dbReference type="Proteomes" id="UP001200034"/>
    </source>
</evidence>
<gene>
    <name evidence="2" type="ORF">KR093_002350</name>
</gene>
<proteinExistence type="predicted"/>